<organism evidence="1 2">
    <name type="scientific">Dichanthelium oligosanthes</name>
    <dbReference type="NCBI Taxonomy" id="888268"/>
    <lineage>
        <taxon>Eukaryota</taxon>
        <taxon>Viridiplantae</taxon>
        <taxon>Streptophyta</taxon>
        <taxon>Embryophyta</taxon>
        <taxon>Tracheophyta</taxon>
        <taxon>Spermatophyta</taxon>
        <taxon>Magnoliopsida</taxon>
        <taxon>Liliopsida</taxon>
        <taxon>Poales</taxon>
        <taxon>Poaceae</taxon>
        <taxon>PACMAD clade</taxon>
        <taxon>Panicoideae</taxon>
        <taxon>Panicodae</taxon>
        <taxon>Paniceae</taxon>
        <taxon>Dichantheliinae</taxon>
        <taxon>Dichanthelium</taxon>
    </lineage>
</organism>
<reference evidence="1 2" key="1">
    <citation type="submission" date="2016-09" db="EMBL/GenBank/DDBJ databases">
        <title>The draft genome of Dichanthelium oligosanthes: A C3 panicoid grass species.</title>
        <authorList>
            <person name="Studer A.J."/>
            <person name="Schnable J.C."/>
            <person name="Brutnell T.P."/>
        </authorList>
    </citation>
    <scope>NUCLEOTIDE SEQUENCE [LARGE SCALE GENOMIC DNA]</scope>
    <source>
        <strain evidence="2">cv. Kellogg 1175</strain>
        <tissue evidence="1">Leaf</tissue>
    </source>
</reference>
<evidence type="ECO:0000313" key="2">
    <source>
        <dbReference type="Proteomes" id="UP000095767"/>
    </source>
</evidence>
<evidence type="ECO:0000313" key="1">
    <source>
        <dbReference type="EMBL" id="OEL19463.1"/>
    </source>
</evidence>
<sequence length="295" mass="33905">LRNYVYPLRKYLYRHEIENCEYVYMKRKTDAPSLRICSSRIRSSNTGACMAKGPHRPYTVDDFPRFSCSYEEQNHVLYTKPDIELRGPSPIRLYPAFKYGKHVFGSDHNLGDKSERHRTFVTKARVISMISRALIEFELHVLTEGRPDEDEPKGGTDNMFCNSARIDVEVLRLGAIASGINLKVYAKTSGFSDVIRLFQDAAPRPGVVISFVVAVETHNYLDLYIEGSRRDNDPVLGRMEKKPVPRSWSNCSFGSGYHCMDREIAELGEFAVVSVNVNWKSYRKKESLDYLYWSS</sequence>
<accession>A0A1E5V2R7</accession>
<name>A0A1E5V2R7_9POAL</name>
<feature type="non-terminal residue" evidence="1">
    <location>
        <position position="1"/>
    </location>
</feature>
<comment type="caution">
    <text evidence="1">The sequence shown here is derived from an EMBL/GenBank/DDBJ whole genome shotgun (WGS) entry which is preliminary data.</text>
</comment>
<proteinExistence type="predicted"/>
<dbReference type="EMBL" id="LWDX02053484">
    <property type="protein sequence ID" value="OEL19463.1"/>
    <property type="molecule type" value="Genomic_DNA"/>
</dbReference>
<dbReference type="Proteomes" id="UP000095767">
    <property type="component" value="Unassembled WGS sequence"/>
</dbReference>
<dbReference type="AlphaFoldDB" id="A0A1E5V2R7"/>
<gene>
    <name evidence="1" type="ORF">BAE44_0019518</name>
</gene>
<keyword evidence="2" id="KW-1185">Reference proteome</keyword>
<protein>
    <submittedName>
        <fullName evidence="1">Uncharacterized protein</fullName>
    </submittedName>
</protein>